<feature type="domain" description="G" evidence="1">
    <location>
        <begin position="6"/>
        <end position="142"/>
    </location>
</feature>
<dbReference type="OrthoDB" id="8954335at2759"/>
<dbReference type="Gene3D" id="3.40.50.300">
    <property type="entry name" value="P-loop containing nucleotide triphosphate hydrolases"/>
    <property type="match status" value="1"/>
</dbReference>
<sequence>MRSKNVIIIGHSGMGKSSLINMLRHPLSPHDTPAYCDNNAVGCTKEETSYECNLPGPNGQSYKVMVHDTVGLEEGTWGFLPAPKANKRLKEYLKPYVKEKRLHLLLYCMSGQRGNQNKAQAKNYNKFKKVVGDVPVVLVITKLDPPNYTPTTSAFLEDWWRDPNNQSVLKKLGMESADHICVISLPRDNSNGTIFDDCQAHMKRRISEKVPH</sequence>
<protein>
    <recommendedName>
        <fullName evidence="1">G domain-containing protein</fullName>
    </recommendedName>
</protein>
<name>A0A1J8Q423_9AGAM</name>
<dbReference type="EMBL" id="LVVM01006296">
    <property type="protein sequence ID" value="OJA08457.1"/>
    <property type="molecule type" value="Genomic_DNA"/>
</dbReference>
<dbReference type="Pfam" id="PF01926">
    <property type="entry name" value="MMR_HSR1"/>
    <property type="match status" value="1"/>
</dbReference>
<dbReference type="Proteomes" id="UP000183567">
    <property type="component" value="Unassembled WGS sequence"/>
</dbReference>
<evidence type="ECO:0000313" key="2">
    <source>
        <dbReference type="EMBL" id="OJA08457.1"/>
    </source>
</evidence>
<reference evidence="2 3" key="1">
    <citation type="submission" date="2016-03" db="EMBL/GenBank/DDBJ databases">
        <title>Comparative genomics of the ectomycorrhizal sister species Rhizopogon vinicolor and Rhizopogon vesiculosus (Basidiomycota: Boletales) reveals a divergence of the mating type B locus.</title>
        <authorList>
            <person name="Mujic A.B."/>
            <person name="Kuo A."/>
            <person name="Tritt A."/>
            <person name="Lipzen A."/>
            <person name="Chen C."/>
            <person name="Johnson J."/>
            <person name="Sharma A."/>
            <person name="Barry K."/>
            <person name="Grigoriev I.V."/>
            <person name="Spatafora J.W."/>
        </authorList>
    </citation>
    <scope>NUCLEOTIDE SEQUENCE [LARGE SCALE GENOMIC DNA]</scope>
    <source>
        <strain evidence="2 3">AM-OR11-056</strain>
    </source>
</reference>
<dbReference type="SUPFAM" id="SSF52540">
    <property type="entry name" value="P-loop containing nucleoside triphosphate hydrolases"/>
    <property type="match status" value="1"/>
</dbReference>
<accession>A0A1J8Q423</accession>
<gene>
    <name evidence="2" type="ORF">AZE42_05054</name>
</gene>
<dbReference type="PRINTS" id="PR00449">
    <property type="entry name" value="RASTRNSFRMNG"/>
</dbReference>
<dbReference type="InterPro" id="IPR027417">
    <property type="entry name" value="P-loop_NTPase"/>
</dbReference>
<dbReference type="STRING" id="180088.A0A1J8Q423"/>
<proteinExistence type="predicted"/>
<comment type="caution">
    <text evidence="2">The sequence shown here is derived from an EMBL/GenBank/DDBJ whole genome shotgun (WGS) entry which is preliminary data.</text>
</comment>
<evidence type="ECO:0000259" key="1">
    <source>
        <dbReference type="Pfam" id="PF01926"/>
    </source>
</evidence>
<dbReference type="InterPro" id="IPR006073">
    <property type="entry name" value="GTP-bd"/>
</dbReference>
<dbReference type="CDD" id="cd00882">
    <property type="entry name" value="Ras_like_GTPase"/>
    <property type="match status" value="1"/>
</dbReference>
<evidence type="ECO:0000313" key="3">
    <source>
        <dbReference type="Proteomes" id="UP000183567"/>
    </source>
</evidence>
<dbReference type="AlphaFoldDB" id="A0A1J8Q423"/>
<organism evidence="2 3">
    <name type="scientific">Rhizopogon vesiculosus</name>
    <dbReference type="NCBI Taxonomy" id="180088"/>
    <lineage>
        <taxon>Eukaryota</taxon>
        <taxon>Fungi</taxon>
        <taxon>Dikarya</taxon>
        <taxon>Basidiomycota</taxon>
        <taxon>Agaricomycotina</taxon>
        <taxon>Agaricomycetes</taxon>
        <taxon>Agaricomycetidae</taxon>
        <taxon>Boletales</taxon>
        <taxon>Suillineae</taxon>
        <taxon>Rhizopogonaceae</taxon>
        <taxon>Rhizopogon</taxon>
    </lineage>
</organism>
<keyword evidence="3" id="KW-1185">Reference proteome</keyword>
<dbReference type="GO" id="GO:0005525">
    <property type="term" value="F:GTP binding"/>
    <property type="evidence" value="ECO:0007669"/>
    <property type="project" value="InterPro"/>
</dbReference>